<organism evidence="1">
    <name type="scientific">Schlesneria paludicola</name>
    <dbReference type="NCBI Taxonomy" id="360056"/>
    <lineage>
        <taxon>Bacteria</taxon>
        <taxon>Pseudomonadati</taxon>
        <taxon>Planctomycetota</taxon>
        <taxon>Planctomycetia</taxon>
        <taxon>Planctomycetales</taxon>
        <taxon>Planctomycetaceae</taxon>
        <taxon>Schlesneria</taxon>
    </lineage>
</organism>
<name>A0A7C2K157_9PLAN</name>
<accession>A0A7C2K157</accession>
<reference evidence="1" key="1">
    <citation type="journal article" date="2020" name="mSystems">
        <title>Genome- and Community-Level Interaction Insights into Carbon Utilization and Element Cycling Functions of Hydrothermarchaeota in Hydrothermal Sediment.</title>
        <authorList>
            <person name="Zhou Z."/>
            <person name="Liu Y."/>
            <person name="Xu W."/>
            <person name="Pan J."/>
            <person name="Luo Z.H."/>
            <person name="Li M."/>
        </authorList>
    </citation>
    <scope>NUCLEOTIDE SEQUENCE [LARGE SCALE GENOMIC DNA]</scope>
    <source>
        <strain evidence="1">SpSt-339</strain>
    </source>
</reference>
<dbReference type="EMBL" id="DSOK01000261">
    <property type="protein sequence ID" value="HEN15641.1"/>
    <property type="molecule type" value="Genomic_DNA"/>
</dbReference>
<sequence>MKYVVCVKTGRNIDLEPLKVYRVRRDAAAKAMGLLRVVDNSGEDYLYPMDYFQPIQASPRLFQLVEDLR</sequence>
<protein>
    <submittedName>
        <fullName evidence="1">Uncharacterized protein</fullName>
    </submittedName>
</protein>
<proteinExistence type="predicted"/>
<gene>
    <name evidence="1" type="ORF">ENQ76_09260</name>
</gene>
<dbReference type="AlphaFoldDB" id="A0A7C2K157"/>
<comment type="caution">
    <text evidence="1">The sequence shown here is derived from an EMBL/GenBank/DDBJ whole genome shotgun (WGS) entry which is preliminary data.</text>
</comment>
<evidence type="ECO:0000313" key="1">
    <source>
        <dbReference type="EMBL" id="HEN15641.1"/>
    </source>
</evidence>